<evidence type="ECO:0000256" key="13">
    <source>
        <dbReference type="ARBA" id="ARBA00023128"/>
    </source>
</evidence>
<evidence type="ECO:0000256" key="16">
    <source>
        <dbReference type="RuleBase" id="RU004419"/>
    </source>
</evidence>
<dbReference type="InterPro" id="IPR039428">
    <property type="entry name" value="NUOK/Mnh_C1-like"/>
</dbReference>
<evidence type="ECO:0000313" key="18">
    <source>
        <dbReference type="Proteomes" id="UP000695022"/>
    </source>
</evidence>
<keyword evidence="10 16" id="KW-1133">Transmembrane helix</keyword>
<evidence type="ECO:0000256" key="11">
    <source>
        <dbReference type="ARBA" id="ARBA00023027"/>
    </source>
</evidence>
<keyword evidence="14 16" id="KW-0472">Membrane</keyword>
<dbReference type="GeneID" id="4466899"/>
<dbReference type="GO" id="GO:0008137">
    <property type="term" value="F:NADH dehydrogenase (ubiquinone) activity"/>
    <property type="evidence" value="ECO:0007669"/>
    <property type="project" value="UniProtKB-EC"/>
</dbReference>
<keyword evidence="11 16" id="KW-0520">NAD</keyword>
<evidence type="ECO:0000256" key="6">
    <source>
        <dbReference type="ARBA" id="ARBA00022660"/>
    </source>
</evidence>
<evidence type="ECO:0000256" key="15">
    <source>
        <dbReference type="ARBA" id="ARBA00049551"/>
    </source>
</evidence>
<evidence type="ECO:0000256" key="9">
    <source>
        <dbReference type="ARBA" id="ARBA00022982"/>
    </source>
</evidence>
<dbReference type="Gene3D" id="1.10.287.3510">
    <property type="match status" value="1"/>
</dbReference>
<accession>A0MCU2</accession>
<keyword evidence="16" id="KW-0999">Mitochondrion inner membrane</keyword>
<dbReference type="EC" id="7.1.1.2" evidence="3 16"/>
<feature type="transmembrane region" description="Helical" evidence="16">
    <location>
        <begin position="41"/>
        <end position="63"/>
    </location>
</feature>
<evidence type="ECO:0000256" key="8">
    <source>
        <dbReference type="ARBA" id="ARBA00022967"/>
    </source>
</evidence>
<name>A0MCU2_PRICU</name>
<keyword evidence="9 16" id="KW-0249">Electron transport</keyword>
<dbReference type="GO" id="GO:0030964">
    <property type="term" value="C:NADH dehydrogenase complex"/>
    <property type="evidence" value="ECO:0007669"/>
    <property type="project" value="TreeGrafter"/>
</dbReference>
<evidence type="ECO:0000256" key="14">
    <source>
        <dbReference type="ARBA" id="ARBA00023136"/>
    </source>
</evidence>
<reference evidence="19" key="3">
    <citation type="submission" date="2025-05" db="UniProtKB">
        <authorList>
            <consortium name="RefSeq"/>
        </authorList>
    </citation>
    <scope>IDENTIFICATION</scope>
</reference>
<evidence type="ECO:0000313" key="17">
    <source>
        <dbReference type="EMBL" id="ABE03637.1"/>
    </source>
</evidence>
<reference evidence="19" key="2">
    <citation type="submission" date="2006-11" db="EMBL/GenBank/DDBJ databases">
        <authorList>
            <consortium name="NCBI Genome Project"/>
        </authorList>
    </citation>
    <scope>NUCLEOTIDE SEQUENCE</scope>
</reference>
<dbReference type="PANTHER" id="PTHR11434:SF0">
    <property type="entry name" value="NADH-UBIQUINONE OXIDOREDUCTASE CHAIN 4L"/>
    <property type="match status" value="1"/>
</dbReference>
<comment type="subcellular location">
    <subcellularLocation>
        <location evidence="16">Mitochondrion inner membrane</location>
        <topology evidence="16">Multi-pass membrane protein</topology>
    </subcellularLocation>
    <subcellularLocation>
        <location evidence="1">Mitochondrion membrane</location>
        <topology evidence="1">Multi-pass membrane protein</topology>
    </subcellularLocation>
</comment>
<comment type="function">
    <text evidence="16">Core subunit of the mitochondrial membrane respiratory chain NADH dehydrogenase (Complex I) which catalyzes electron transfer from NADH through the respiratory chain, using ubiquinone as an electron acceptor.</text>
</comment>
<dbReference type="EMBL" id="DQ463747">
    <property type="protein sequence ID" value="ABE03637.1"/>
    <property type="molecule type" value="Genomic_DNA"/>
</dbReference>
<gene>
    <name evidence="17" type="primary">nad4L</name>
    <name evidence="19" type="synonym">ND4L</name>
    <name evidence="19" type="ORF">KEG42_p10</name>
</gene>
<sequence length="111" mass="12624">MKTMTFLSNFLMKTELELFFLLSSAMSVLGLLVFSSNRKHLLAVLLSVEFIMLSLFWFISLMLMDFFSVGFISLIFLTFVVCEASLGLALLVCLIRSHGVDFFDTMNILKC</sequence>
<dbReference type="OrthoDB" id="6146597at2759"/>
<evidence type="ECO:0000256" key="2">
    <source>
        <dbReference type="ARBA" id="ARBA00010519"/>
    </source>
</evidence>
<protein>
    <recommendedName>
        <fullName evidence="4 16">NADH-ubiquinone oxidoreductase chain 4L</fullName>
        <ecNumber evidence="3 16">7.1.1.2</ecNumber>
    </recommendedName>
</protein>
<dbReference type="RefSeq" id="YP_850996.1">
    <property type="nucleotide sequence ID" value="NC_008557.1"/>
</dbReference>
<keyword evidence="5 16" id="KW-0813">Transport</keyword>
<dbReference type="PANTHER" id="PTHR11434">
    <property type="entry name" value="NADH-UBIQUINONE OXIDOREDUCTASE SUBUNIT ND4L"/>
    <property type="match status" value="1"/>
</dbReference>
<evidence type="ECO:0000313" key="19">
    <source>
        <dbReference type="RefSeq" id="YP_850996.1"/>
    </source>
</evidence>
<keyword evidence="13 16" id="KW-0496">Mitochondrion</keyword>
<evidence type="ECO:0000256" key="10">
    <source>
        <dbReference type="ARBA" id="ARBA00022989"/>
    </source>
</evidence>
<dbReference type="GO" id="GO:0016651">
    <property type="term" value="F:oxidoreductase activity, acting on NAD(P)H"/>
    <property type="evidence" value="ECO:0007669"/>
    <property type="project" value="InterPro"/>
</dbReference>
<keyword evidence="18" id="KW-1185">Reference proteome</keyword>
<organism evidence="17">
    <name type="scientific">Priapulus caudatus</name>
    <name type="common">Priapulid worm</name>
    <dbReference type="NCBI Taxonomy" id="37621"/>
    <lineage>
        <taxon>Eukaryota</taxon>
        <taxon>Metazoa</taxon>
        <taxon>Ecdysozoa</taxon>
        <taxon>Scalidophora</taxon>
        <taxon>Priapulida</taxon>
        <taxon>Priapulimorpha</taxon>
        <taxon>Priapulimorphida</taxon>
        <taxon>Priapulidae</taxon>
        <taxon>Priapulus</taxon>
    </lineage>
</organism>
<keyword evidence="8 16" id="KW-1278">Translocase</keyword>
<dbReference type="InterPro" id="IPR001133">
    <property type="entry name" value="NADH_UbQ_OxRdtase_chain4L/K"/>
</dbReference>
<reference evidence="17 18" key="1">
    <citation type="journal article" date="2006" name="Evol. Dev.">
        <title>Mitogenomics and phylogenomics reveal priapulid worms as extant models of the ancestral Ecdysozoan.</title>
        <authorList>
            <person name="Webster B.L."/>
            <person name="Copley R.R."/>
            <person name="Jenner R.A."/>
            <person name="Mackenzie-Dodds J.A."/>
            <person name="Bourlat S.J."/>
            <person name="Rota-Stabelli O."/>
            <person name="Littlewood D.T."/>
            <person name="Telford M.J."/>
        </authorList>
    </citation>
    <scope>NUCLEOTIDE SEQUENCE</scope>
</reference>
<feature type="transmembrane region" description="Helical" evidence="16">
    <location>
        <begin position="69"/>
        <end position="95"/>
    </location>
</feature>
<dbReference type="AlphaFoldDB" id="A0MCU2"/>
<keyword evidence="12 16" id="KW-0830">Ubiquinone</keyword>
<dbReference type="GO" id="GO:0005743">
    <property type="term" value="C:mitochondrial inner membrane"/>
    <property type="evidence" value="ECO:0007669"/>
    <property type="project" value="UniProtKB-SubCell"/>
</dbReference>
<proteinExistence type="inferred from homology"/>
<comment type="catalytic activity">
    <reaction evidence="15 16">
        <text>a ubiquinone + NADH + 5 H(+)(in) = a ubiquinol + NAD(+) + 4 H(+)(out)</text>
        <dbReference type="Rhea" id="RHEA:29091"/>
        <dbReference type="Rhea" id="RHEA-COMP:9565"/>
        <dbReference type="Rhea" id="RHEA-COMP:9566"/>
        <dbReference type="ChEBI" id="CHEBI:15378"/>
        <dbReference type="ChEBI" id="CHEBI:16389"/>
        <dbReference type="ChEBI" id="CHEBI:17976"/>
        <dbReference type="ChEBI" id="CHEBI:57540"/>
        <dbReference type="ChEBI" id="CHEBI:57945"/>
        <dbReference type="EC" id="7.1.1.2"/>
    </reaction>
</comment>
<evidence type="ECO:0000256" key="12">
    <source>
        <dbReference type="ARBA" id="ARBA00023075"/>
    </source>
</evidence>
<dbReference type="Pfam" id="PF00420">
    <property type="entry name" value="Oxidored_q2"/>
    <property type="match status" value="1"/>
</dbReference>
<geneLocation type="mitochondrion" evidence="17 19"/>
<evidence type="ECO:0000256" key="1">
    <source>
        <dbReference type="ARBA" id="ARBA00004225"/>
    </source>
</evidence>
<dbReference type="GO" id="GO:0042773">
    <property type="term" value="P:ATP synthesis coupled electron transport"/>
    <property type="evidence" value="ECO:0007669"/>
    <property type="project" value="UniProtKB-UniRule"/>
</dbReference>
<keyword evidence="7 16" id="KW-0812">Transmembrane</keyword>
<feature type="transmembrane region" description="Helical" evidence="16">
    <location>
        <begin position="16"/>
        <end position="34"/>
    </location>
</feature>
<keyword evidence="6 16" id="KW-0679">Respiratory chain</keyword>
<dbReference type="Proteomes" id="UP000695022">
    <property type="component" value="Mitochondrion MT"/>
</dbReference>
<evidence type="ECO:0000256" key="3">
    <source>
        <dbReference type="ARBA" id="ARBA00012944"/>
    </source>
</evidence>
<evidence type="ECO:0000256" key="5">
    <source>
        <dbReference type="ARBA" id="ARBA00022448"/>
    </source>
</evidence>
<evidence type="ECO:0000256" key="4">
    <source>
        <dbReference type="ARBA" id="ARBA00016612"/>
    </source>
</evidence>
<evidence type="ECO:0000256" key="7">
    <source>
        <dbReference type="ARBA" id="ARBA00022692"/>
    </source>
</evidence>
<comment type="similarity">
    <text evidence="2 16">Belongs to the complex I subunit 4L family.</text>
</comment>
<dbReference type="OMA" id="FCVCEGV"/>